<keyword evidence="6" id="KW-0472">Membrane</keyword>
<evidence type="ECO:0000313" key="7">
    <source>
        <dbReference type="EMBL" id="SHG26316.1"/>
    </source>
</evidence>
<dbReference type="STRING" id="1346286.SAMN05444362_11942"/>
<organism evidence="7 8">
    <name type="scientific">Dysgonomonas macrotermitis</name>
    <dbReference type="NCBI Taxonomy" id="1346286"/>
    <lineage>
        <taxon>Bacteria</taxon>
        <taxon>Pseudomonadati</taxon>
        <taxon>Bacteroidota</taxon>
        <taxon>Bacteroidia</taxon>
        <taxon>Bacteroidales</taxon>
        <taxon>Dysgonomonadaceae</taxon>
        <taxon>Dysgonomonas</taxon>
    </lineage>
</organism>
<dbReference type="AlphaFoldDB" id="A0A1M5IDD3"/>
<keyword evidence="3 5" id="KW-0175">Coiled coil</keyword>
<dbReference type="OrthoDB" id="370725at2"/>
<dbReference type="PANTHER" id="PTHR30563">
    <property type="entry name" value="DNA RECOMBINATION PROTEIN RMUC"/>
    <property type="match status" value="1"/>
</dbReference>
<evidence type="ECO:0000256" key="2">
    <source>
        <dbReference type="ARBA" id="ARBA00009840"/>
    </source>
</evidence>
<protein>
    <submittedName>
        <fullName evidence="7">DNA recombination protein RmuC</fullName>
    </submittedName>
</protein>
<dbReference type="EMBL" id="FQUC01000019">
    <property type="protein sequence ID" value="SHG26316.1"/>
    <property type="molecule type" value="Genomic_DNA"/>
</dbReference>
<dbReference type="InterPro" id="IPR003798">
    <property type="entry name" value="DNA_recombination_RmuC"/>
</dbReference>
<evidence type="ECO:0000256" key="5">
    <source>
        <dbReference type="SAM" id="Coils"/>
    </source>
</evidence>
<dbReference type="Proteomes" id="UP000184480">
    <property type="component" value="Unassembled WGS sequence"/>
</dbReference>
<evidence type="ECO:0000256" key="4">
    <source>
        <dbReference type="ARBA" id="ARBA00023172"/>
    </source>
</evidence>
<sequence length="421" mass="48744">MEFIYIAIIIAFALFSVFWVYRSGKQQIEELKQENERLRNESSEFQRREIESVQTKALLEASLQSKEALLATQQEELANTREQLNKDFQILANRILEEKTSKFTDMNRQNMESILNPLREKLTEFKTRVEETYDKESKQRFSLEERIRELVALNYQISEDANNLTKALKGNNKIQGNWGEMILESILEKSGLKKGEEYFTQEILTNENGERILNDENKALQPDVVVVYPGGRKIVIDSKVSLNGYVRYVESETDEERLVGEKEHILSIKKHIDELSSKSYQDYIDSLDFVMMFIPNEPAYILAMQLDSSIWDYAYRKRILLISPTNLIASLKVVADLWKREYQSRNAQEIARRGAILYDKFAGFVETLQDVGKNIERTQKSYDKAFGQLRDGSGNLIRQAEMLKELGVKAQKDLPGGDSAK</sequence>
<keyword evidence="6" id="KW-0812">Transmembrane</keyword>
<evidence type="ECO:0000256" key="3">
    <source>
        <dbReference type="ARBA" id="ARBA00023054"/>
    </source>
</evidence>
<proteinExistence type="inferred from homology"/>
<evidence type="ECO:0000313" key="8">
    <source>
        <dbReference type="Proteomes" id="UP000184480"/>
    </source>
</evidence>
<gene>
    <name evidence="7" type="ORF">SAMN05444362_11942</name>
</gene>
<comment type="function">
    <text evidence="1">Involved in DNA recombination.</text>
</comment>
<dbReference type="PANTHER" id="PTHR30563:SF0">
    <property type="entry name" value="DNA RECOMBINATION PROTEIN RMUC"/>
    <property type="match status" value="1"/>
</dbReference>
<evidence type="ECO:0000256" key="1">
    <source>
        <dbReference type="ARBA" id="ARBA00003416"/>
    </source>
</evidence>
<accession>A0A1M5IDD3</accession>
<evidence type="ECO:0000256" key="6">
    <source>
        <dbReference type="SAM" id="Phobius"/>
    </source>
</evidence>
<dbReference type="RefSeq" id="WP_062178689.1">
    <property type="nucleotide sequence ID" value="NZ_BBXL01000005.1"/>
</dbReference>
<dbReference type="Pfam" id="PF02646">
    <property type="entry name" value="RmuC"/>
    <property type="match status" value="1"/>
</dbReference>
<keyword evidence="4" id="KW-0233">DNA recombination</keyword>
<feature type="coiled-coil region" evidence="5">
    <location>
        <begin position="21"/>
        <end position="94"/>
    </location>
</feature>
<dbReference type="GO" id="GO:0006310">
    <property type="term" value="P:DNA recombination"/>
    <property type="evidence" value="ECO:0007669"/>
    <property type="project" value="UniProtKB-KW"/>
</dbReference>
<name>A0A1M5IDD3_9BACT</name>
<keyword evidence="6" id="KW-1133">Transmembrane helix</keyword>
<feature type="transmembrane region" description="Helical" evidence="6">
    <location>
        <begin position="6"/>
        <end position="22"/>
    </location>
</feature>
<comment type="similarity">
    <text evidence="2">Belongs to the RmuC family.</text>
</comment>
<keyword evidence="8" id="KW-1185">Reference proteome</keyword>
<reference evidence="8" key="1">
    <citation type="submission" date="2016-11" db="EMBL/GenBank/DDBJ databases">
        <authorList>
            <person name="Varghese N."/>
            <person name="Submissions S."/>
        </authorList>
    </citation>
    <scope>NUCLEOTIDE SEQUENCE [LARGE SCALE GENOMIC DNA]</scope>
    <source>
        <strain evidence="8">DSM 27370</strain>
    </source>
</reference>